<evidence type="ECO:0000313" key="4">
    <source>
        <dbReference type="EMBL" id="ACV80990.1"/>
    </source>
</evidence>
<protein>
    <submittedName>
        <fullName evidence="4">Transcriptional regulator, LuxR family</fullName>
    </submittedName>
</protein>
<dbReference type="eggNOG" id="COG2197">
    <property type="taxonomic scope" value="Bacteria"/>
</dbReference>
<dbReference type="GO" id="GO:0004016">
    <property type="term" value="F:adenylate cyclase activity"/>
    <property type="evidence" value="ECO:0007669"/>
    <property type="project" value="TreeGrafter"/>
</dbReference>
<dbReference type="Proteomes" id="UP000002218">
    <property type="component" value="Chromosome"/>
</dbReference>
<keyword evidence="2" id="KW-0067">ATP-binding</keyword>
<dbReference type="Pfam" id="PF13191">
    <property type="entry name" value="AAA_16"/>
    <property type="match status" value="1"/>
</dbReference>
<dbReference type="EMBL" id="CP001737">
    <property type="protein sequence ID" value="ACV80990.1"/>
    <property type="molecule type" value="Genomic_DNA"/>
</dbReference>
<dbReference type="GO" id="GO:0003677">
    <property type="term" value="F:DNA binding"/>
    <property type="evidence" value="ECO:0007669"/>
    <property type="project" value="InterPro"/>
</dbReference>
<reference evidence="4 5" key="2">
    <citation type="journal article" date="2010" name="Stand. Genomic Sci.">
        <title>Complete genome sequence of Nakamurella multipartita type strain (Y-104).</title>
        <authorList>
            <person name="Tice H."/>
            <person name="Mayilraj S."/>
            <person name="Sims D."/>
            <person name="Lapidus A."/>
            <person name="Nolan M."/>
            <person name="Lucas S."/>
            <person name="Glavina Del Rio T."/>
            <person name="Copeland A."/>
            <person name="Cheng J.F."/>
            <person name="Meincke L."/>
            <person name="Bruce D."/>
            <person name="Goodwin L."/>
            <person name="Pitluck S."/>
            <person name="Ivanova N."/>
            <person name="Mavromatis K."/>
            <person name="Ovchinnikova G."/>
            <person name="Pati A."/>
            <person name="Chen A."/>
            <person name="Palaniappan K."/>
            <person name="Land M."/>
            <person name="Hauser L."/>
            <person name="Chang Y.J."/>
            <person name="Jeffries C.D."/>
            <person name="Detter J.C."/>
            <person name="Brettin T."/>
            <person name="Rohde M."/>
            <person name="Goker M."/>
            <person name="Bristow J."/>
            <person name="Eisen J.A."/>
            <person name="Markowitz V."/>
            <person name="Hugenholtz P."/>
            <person name="Kyrpides N.C."/>
            <person name="Klenk H.P."/>
            <person name="Chen F."/>
        </authorList>
    </citation>
    <scope>NUCLEOTIDE SEQUENCE [LARGE SCALE GENOMIC DNA]</scope>
    <source>
        <strain evidence="5">ATCC 700099 / DSM 44233 / CIP 104796 / JCM 9543 / NBRC 105858 / Y-104</strain>
    </source>
</reference>
<dbReference type="InterPro" id="IPR000792">
    <property type="entry name" value="Tscrpt_reg_LuxR_C"/>
</dbReference>
<dbReference type="Gene3D" id="3.40.50.300">
    <property type="entry name" value="P-loop containing nucleotide triphosphate hydrolases"/>
    <property type="match status" value="1"/>
</dbReference>
<dbReference type="PROSITE" id="PS00622">
    <property type="entry name" value="HTH_LUXR_1"/>
    <property type="match status" value="1"/>
</dbReference>
<proteinExistence type="predicted"/>
<dbReference type="eggNOG" id="COG3267">
    <property type="taxonomic scope" value="Bacteria"/>
</dbReference>
<dbReference type="SUPFAM" id="SSF52540">
    <property type="entry name" value="P-loop containing nucleoside triphosphate hydrolases"/>
    <property type="match status" value="1"/>
</dbReference>
<dbReference type="GO" id="GO:0006355">
    <property type="term" value="P:regulation of DNA-templated transcription"/>
    <property type="evidence" value="ECO:0007669"/>
    <property type="project" value="InterPro"/>
</dbReference>
<dbReference type="Gene3D" id="1.10.10.10">
    <property type="entry name" value="Winged helix-like DNA-binding domain superfamily/Winged helix DNA-binding domain"/>
    <property type="match status" value="1"/>
</dbReference>
<dbReference type="SMART" id="SM00421">
    <property type="entry name" value="HTH_LUXR"/>
    <property type="match status" value="1"/>
</dbReference>
<dbReference type="STRING" id="479431.Namu_4714"/>
<evidence type="ECO:0000256" key="1">
    <source>
        <dbReference type="ARBA" id="ARBA00022741"/>
    </source>
</evidence>
<dbReference type="HOGENOM" id="CLU_006850_4_1_11"/>
<gene>
    <name evidence="4" type="ordered locus">Namu_4714</name>
</gene>
<dbReference type="RefSeq" id="WP_015749804.1">
    <property type="nucleotide sequence ID" value="NC_013235.1"/>
</dbReference>
<dbReference type="AlphaFoldDB" id="C8X7Y7"/>
<organism evidence="4 5">
    <name type="scientific">Nakamurella multipartita (strain ATCC 700099 / DSM 44233 / CIP 104796 / JCM 9543 / NBRC 105858 / Y-104)</name>
    <name type="common">Microsphaera multipartita</name>
    <dbReference type="NCBI Taxonomy" id="479431"/>
    <lineage>
        <taxon>Bacteria</taxon>
        <taxon>Bacillati</taxon>
        <taxon>Actinomycetota</taxon>
        <taxon>Actinomycetes</taxon>
        <taxon>Nakamurellales</taxon>
        <taxon>Nakamurellaceae</taxon>
        <taxon>Nakamurella</taxon>
    </lineage>
</organism>
<dbReference type="InParanoid" id="C8X7Y7"/>
<dbReference type="SUPFAM" id="SSF46894">
    <property type="entry name" value="C-terminal effector domain of the bipartite response regulators"/>
    <property type="match status" value="1"/>
</dbReference>
<dbReference type="PANTHER" id="PTHR16305">
    <property type="entry name" value="TESTICULAR SOLUBLE ADENYLYL CYCLASE"/>
    <property type="match status" value="1"/>
</dbReference>
<evidence type="ECO:0000313" key="5">
    <source>
        <dbReference type="Proteomes" id="UP000002218"/>
    </source>
</evidence>
<keyword evidence="5" id="KW-1185">Reference proteome</keyword>
<dbReference type="GO" id="GO:0005524">
    <property type="term" value="F:ATP binding"/>
    <property type="evidence" value="ECO:0007669"/>
    <property type="project" value="UniProtKB-KW"/>
</dbReference>
<keyword evidence="1" id="KW-0547">Nucleotide-binding</keyword>
<reference evidence="5" key="1">
    <citation type="submission" date="2009-09" db="EMBL/GenBank/DDBJ databases">
        <title>The complete genome of Nakamurella multipartita DSM 44233.</title>
        <authorList>
            <consortium name="US DOE Joint Genome Institute (JGI-PGF)"/>
            <person name="Lucas S."/>
            <person name="Copeland A."/>
            <person name="Lapidus A."/>
            <person name="Glavina del Rio T."/>
            <person name="Dalin E."/>
            <person name="Tice H."/>
            <person name="Bruce D."/>
            <person name="Goodwin L."/>
            <person name="Pitluck S."/>
            <person name="Kyrpides N."/>
            <person name="Mavromatis K."/>
            <person name="Ivanova N."/>
            <person name="Ovchinnikova G."/>
            <person name="Sims D."/>
            <person name="Meincke L."/>
            <person name="Brettin T."/>
            <person name="Detter J.C."/>
            <person name="Han C."/>
            <person name="Larimer F."/>
            <person name="Land M."/>
            <person name="Hauser L."/>
            <person name="Markowitz V."/>
            <person name="Cheng J.-F."/>
            <person name="Hugenholtz P."/>
            <person name="Woyke T."/>
            <person name="Wu D."/>
            <person name="Klenk H.-P."/>
            <person name="Eisen J.A."/>
        </authorList>
    </citation>
    <scope>NUCLEOTIDE SEQUENCE [LARGE SCALE GENOMIC DNA]</scope>
    <source>
        <strain evidence="5">ATCC 700099 / DSM 44233 / CIP 104796 / JCM 9543 / NBRC 105858 / Y-104</strain>
    </source>
</reference>
<evidence type="ECO:0000256" key="2">
    <source>
        <dbReference type="ARBA" id="ARBA00022840"/>
    </source>
</evidence>
<sequence length="929" mass="99345">MARLDGGGGGTPDRAAVVELLRSRIGLATADRVGTSLCVRGPVGIGKSSLIRSLLDDVTHPASPPTPTAVTTLRAVGDERRRHEPFAVLGQLTGPVPSGDDPADTVLDRVDELCAAGPVVVWVDDAHHADAASLAGLRRMVWAGRSLPLTVVLSTRPTPWPEQLELLVRQVETSVELPPMDPMMAEGLVRDRLGRWPGPRLRRVLDGAGGNPLFLTELIRELQRGDRLQPAGRDAVDIAPGVSMRGTALDSLIRTHLAGVDETGTELLTALAVWGTAARLGDLADLLYSTPQALAPAVDQTVRAGVALVLSEIDAVDGRLDGTVDFVHDLYREVAYEGAAEADRRRLHRRVAAVLTGRGADPALIAEHLLQATSDRDRDADGKDLLAALNAAVAASGTFAPQVAVDLLALADGLTTRDDPAAERVLLQRADELFRTGRGAAAERLVRERIGEVRDPAVAAGLQRVLITSQINRADVDGALDSMGRTLSIEQLPPPVRRSLEAQRQWLLLLGGRFDRLADLDALRAQALAADDQAAAATLVMTASVLAYVQGDANRALALATTSPGPAPAGELGPGTSNVWPALFRLDVQGPAAAVQEVERARAAVARTQRPWVAPFLGFVAAGAAWAAGDWDGAVAESDAALEVAEETGTGWTSIAVGVRIDLDARRGHLRAARRRLAEFRARRLPDQFGRGDMDVAEMSILEAEGAIEHAAALGEAYWTRARTRPGFGGAEFAIDIVRLGLIAHRPALVEQVVEDVRRLDPRHRPPGVLEFIRGAVRSDLADLERADRAFRDRGLTNRVLLTQEELACAAAAHGDRARAVAAMEEALAGYERVRATVDRDRLLARLRRLGVRRGSRQAHRTRADGWAALTATERRITDLICEGLTNREIAARLFVSPRTVQSHVSHILDKTGLRSRVEVAAAATAQTG</sequence>
<dbReference type="PANTHER" id="PTHR16305:SF35">
    <property type="entry name" value="TRANSCRIPTIONAL ACTIVATOR DOMAIN"/>
    <property type="match status" value="1"/>
</dbReference>
<dbReference type="InterPro" id="IPR027417">
    <property type="entry name" value="P-loop_NTPase"/>
</dbReference>
<dbReference type="OrthoDB" id="8482304at2"/>
<evidence type="ECO:0000259" key="3">
    <source>
        <dbReference type="PROSITE" id="PS50043"/>
    </source>
</evidence>
<dbReference type="PROSITE" id="PS50043">
    <property type="entry name" value="HTH_LUXR_2"/>
    <property type="match status" value="1"/>
</dbReference>
<dbReference type="InterPro" id="IPR041664">
    <property type="entry name" value="AAA_16"/>
</dbReference>
<dbReference type="PRINTS" id="PR00038">
    <property type="entry name" value="HTHLUXR"/>
</dbReference>
<feature type="domain" description="HTH luxR-type" evidence="3">
    <location>
        <begin position="863"/>
        <end position="928"/>
    </location>
</feature>
<accession>C8X7Y7</accession>
<dbReference type="GO" id="GO:0005737">
    <property type="term" value="C:cytoplasm"/>
    <property type="evidence" value="ECO:0007669"/>
    <property type="project" value="TreeGrafter"/>
</dbReference>
<dbReference type="InterPro" id="IPR036388">
    <property type="entry name" value="WH-like_DNA-bd_sf"/>
</dbReference>
<dbReference type="Pfam" id="PF00196">
    <property type="entry name" value="GerE"/>
    <property type="match status" value="1"/>
</dbReference>
<dbReference type="CDD" id="cd06170">
    <property type="entry name" value="LuxR_C_like"/>
    <property type="match status" value="1"/>
</dbReference>
<dbReference type="KEGG" id="nml:Namu_4714"/>
<name>C8X7Y7_NAKMY</name>
<dbReference type="InterPro" id="IPR016032">
    <property type="entry name" value="Sig_transdc_resp-reg_C-effctor"/>
</dbReference>